<dbReference type="NCBIfam" id="NF007233">
    <property type="entry name" value="PRK09653.1"/>
    <property type="match status" value="1"/>
</dbReference>
<evidence type="ECO:0000256" key="10">
    <source>
        <dbReference type="ARBA" id="ARBA00023315"/>
    </source>
</evidence>
<keyword evidence="10 12" id="KW-0012">Acyltransferase</keyword>
<evidence type="ECO:0000256" key="5">
    <source>
        <dbReference type="ARBA" id="ARBA00011643"/>
    </source>
</evidence>
<dbReference type="GO" id="GO:0005737">
    <property type="term" value="C:cytoplasm"/>
    <property type="evidence" value="ECO:0007669"/>
    <property type="project" value="UniProtKB-SubCell"/>
</dbReference>
<dbReference type="Pfam" id="PF07085">
    <property type="entry name" value="DRTGG"/>
    <property type="match status" value="1"/>
</dbReference>
<dbReference type="InterPro" id="IPR010766">
    <property type="entry name" value="DRTGG"/>
</dbReference>
<evidence type="ECO:0000256" key="3">
    <source>
        <dbReference type="ARBA" id="ARBA00008756"/>
    </source>
</evidence>
<comment type="function">
    <text evidence="12">Involved in acetate metabolism.</text>
</comment>
<keyword evidence="9 12" id="KW-0808">Transferase</keyword>
<comment type="similarity">
    <text evidence="3 12">In the C-terminal section; belongs to the phosphate acetyltransferase and butyryltransferase family.</text>
</comment>
<feature type="domain" description="Phosphate acetyl/butaryl transferase" evidence="13">
    <location>
        <begin position="391"/>
        <end position="706"/>
    </location>
</feature>
<sequence length="715" mass="77842">MSRNILLIPIGIGVGLTSLSLGMVRALERKGVKVQFFKPIAQIRSGDTGPERSTTILSTSPTVNPLEPFSMEHAEALIRTEQVDVLMEQIIARTAECASNTEILVVEGLVPTRSHPFADDINYEIAKALDADVIFIATPGVDTPNGLMNRLEITYNSWGGQKNKRIIGAIINKIGAPVDNEGRTRPDLSEVFVNKQINATDSADMFQLPSKSPLRILGRVPYNLELIAPRASDLAKHLNAKIINAGEMNTRRMRRVTFCARSLPNLVTHIKTNSLLVTSGDRSDVIASACLAAMNGVKIGALLLTGGYQPEPEIMKLCEQAFETGLPVFLIESNTWETSLNIQRFDHEVPVDDAVRVDKVQEYVAGHIDQTWIESITQDSPREHRLSPPAFRYKLTELARAARKTIVLPEGEEPRTVKAAAICAERGIARCVLLGNREEILRVALQQDVILGEGIEIIEPVSVRDKYVEPMLELRRSKGLTEVVAREQLEDNMVLGTMMLAQDEVDGIVSGAVHTTAQTIRPPLQLIKTAPGSSLVSSIFFMLMPDQVLVYGDCAINPDPNPEQLAEIAIQSAESAKAFGIEPRVAMISYSTGTSGTGLGVDKVREATRIAKEKRPDLIIDGPLQYDAAVMPNVAQSKAPNSPVAGKATVFVFPDLNTGNTTYKAVQRSADLISIGPMLQGMRKPVNDLSRGALVDDIVYTIALTAIQAAQNSAK</sequence>
<dbReference type="SUPFAM" id="SSF53659">
    <property type="entry name" value="Isocitrate/Isopropylmalate dehydrogenase-like"/>
    <property type="match status" value="1"/>
</dbReference>
<reference evidence="16" key="1">
    <citation type="submission" date="2018-11" db="EMBL/GenBank/DDBJ databases">
        <title>Shewanella sp. R106.</title>
        <authorList>
            <person name="Hwang Y.J."/>
            <person name="Hwang C.Y."/>
        </authorList>
    </citation>
    <scope>NUCLEOTIDE SEQUENCE [LARGE SCALE GENOMIC DNA]</scope>
    <source>
        <strain evidence="16">R106</strain>
    </source>
</reference>
<comment type="subcellular location">
    <subcellularLocation>
        <location evidence="1 12">Cytoplasm</location>
    </subcellularLocation>
</comment>
<feature type="domain" description="DRTGG" evidence="14">
    <location>
        <begin position="233"/>
        <end position="344"/>
    </location>
</feature>
<dbReference type="AlphaFoldDB" id="A0A3N4E984"/>
<dbReference type="InterPro" id="IPR042112">
    <property type="entry name" value="P_AcTrfase_dom2"/>
</dbReference>
<dbReference type="NCBIfam" id="TIGR00651">
    <property type="entry name" value="pta"/>
    <property type="match status" value="1"/>
</dbReference>
<gene>
    <name evidence="15" type="ORF">EGC77_02930</name>
</gene>
<dbReference type="NCBIfam" id="NF004167">
    <property type="entry name" value="PRK05632.1"/>
    <property type="match status" value="1"/>
</dbReference>
<dbReference type="GO" id="GO:0008959">
    <property type="term" value="F:phosphate acetyltransferase activity"/>
    <property type="evidence" value="ECO:0007669"/>
    <property type="project" value="UniProtKB-EC"/>
</dbReference>
<dbReference type="InterPro" id="IPR028979">
    <property type="entry name" value="Ser_kin/Pase_Hpr-like_N_sf"/>
</dbReference>
<evidence type="ECO:0000259" key="13">
    <source>
        <dbReference type="Pfam" id="PF01515"/>
    </source>
</evidence>
<evidence type="ECO:0000256" key="6">
    <source>
        <dbReference type="ARBA" id="ARBA00012707"/>
    </source>
</evidence>
<dbReference type="RefSeq" id="WP_101032150.1">
    <property type="nucleotide sequence ID" value="NZ_JBNMPX010000036.1"/>
</dbReference>
<dbReference type="FunFam" id="3.40.50.10750:FF:000001">
    <property type="entry name" value="Phosphate acetyltransferase"/>
    <property type="match status" value="1"/>
</dbReference>
<comment type="subunit">
    <text evidence="5">Homohexamer.</text>
</comment>
<dbReference type="InterPro" id="IPR004614">
    <property type="entry name" value="P_AcTrfase"/>
</dbReference>
<evidence type="ECO:0000256" key="11">
    <source>
        <dbReference type="ARBA" id="ARBA00031108"/>
    </source>
</evidence>
<comment type="pathway">
    <text evidence="2 12">Metabolic intermediate biosynthesis; acetyl-CoA biosynthesis; acetyl-CoA from acetate: step 2/2.</text>
</comment>
<dbReference type="Pfam" id="PF13500">
    <property type="entry name" value="AAA_26"/>
    <property type="match status" value="1"/>
</dbReference>
<comment type="catalytic activity">
    <reaction evidence="12">
        <text>acetyl-CoA + phosphate = acetyl phosphate + CoA</text>
        <dbReference type="Rhea" id="RHEA:19521"/>
        <dbReference type="ChEBI" id="CHEBI:22191"/>
        <dbReference type="ChEBI" id="CHEBI:43474"/>
        <dbReference type="ChEBI" id="CHEBI:57287"/>
        <dbReference type="ChEBI" id="CHEBI:57288"/>
        <dbReference type="EC" id="2.3.1.8"/>
    </reaction>
</comment>
<evidence type="ECO:0000313" key="16">
    <source>
        <dbReference type="Proteomes" id="UP000278855"/>
    </source>
</evidence>
<evidence type="ECO:0000259" key="14">
    <source>
        <dbReference type="Pfam" id="PF07085"/>
    </source>
</evidence>
<evidence type="ECO:0000256" key="1">
    <source>
        <dbReference type="ARBA" id="ARBA00004496"/>
    </source>
</evidence>
<evidence type="ECO:0000313" key="15">
    <source>
        <dbReference type="EMBL" id="RPA34643.1"/>
    </source>
</evidence>
<dbReference type="InterPro" id="IPR042113">
    <property type="entry name" value="P_AcTrfase_dom1"/>
</dbReference>
<dbReference type="InterPro" id="IPR027417">
    <property type="entry name" value="P-loop_NTPase"/>
</dbReference>
<dbReference type="PANTHER" id="PTHR43356:SF3">
    <property type="entry name" value="PHOSPHATE ACETYLTRANSFERASE"/>
    <property type="match status" value="1"/>
</dbReference>
<dbReference type="Gene3D" id="3.40.1390.20">
    <property type="entry name" value="HprK N-terminal domain-like"/>
    <property type="match status" value="1"/>
</dbReference>
<dbReference type="OrthoDB" id="9808984at2"/>
<proteinExistence type="inferred from homology"/>
<dbReference type="EC" id="2.3.1.8" evidence="6 12"/>
<evidence type="ECO:0000256" key="4">
    <source>
        <dbReference type="ARBA" id="ARBA00009786"/>
    </source>
</evidence>
<dbReference type="PANTHER" id="PTHR43356">
    <property type="entry name" value="PHOSPHATE ACETYLTRANSFERASE"/>
    <property type="match status" value="1"/>
</dbReference>
<evidence type="ECO:0000256" key="7">
    <source>
        <dbReference type="ARBA" id="ARBA00021528"/>
    </source>
</evidence>
<dbReference type="PIRSF" id="PIRSF006107">
    <property type="entry name" value="PhpActrans_proteobac"/>
    <property type="match status" value="1"/>
</dbReference>
<dbReference type="GO" id="GO:0006085">
    <property type="term" value="P:acetyl-CoA biosynthetic process"/>
    <property type="evidence" value="ECO:0007669"/>
    <property type="project" value="UniProtKB-UniPathway"/>
</dbReference>
<comment type="domain">
    <text evidence="12">The N-terminal region seems to be important for proper quaternary structure. The C-terminal region contains the substrate-binding site.</text>
</comment>
<dbReference type="SUPFAM" id="SSF75138">
    <property type="entry name" value="HprK N-terminal domain-like"/>
    <property type="match status" value="1"/>
</dbReference>
<dbReference type="InterPro" id="IPR050500">
    <property type="entry name" value="Phos_Acetyltrans/Butyryltrans"/>
</dbReference>
<dbReference type="Gene3D" id="3.40.50.300">
    <property type="entry name" value="P-loop containing nucleotide triphosphate hydrolases"/>
    <property type="match status" value="1"/>
</dbReference>
<dbReference type="UniPathway" id="UPA00340">
    <property type="reaction ID" value="UER00459"/>
</dbReference>
<dbReference type="Pfam" id="PF01515">
    <property type="entry name" value="PTA_PTB"/>
    <property type="match status" value="1"/>
</dbReference>
<protein>
    <recommendedName>
        <fullName evidence="7 12">Phosphate acetyltransferase</fullName>
        <ecNumber evidence="6 12">2.3.1.8</ecNumber>
    </recommendedName>
    <alternativeName>
        <fullName evidence="11 12">Phosphotransacetylase</fullName>
    </alternativeName>
</protein>
<comment type="similarity">
    <text evidence="4 12">In the N-terminal section; belongs to the CobB/CobQ family.</text>
</comment>
<dbReference type="CDD" id="cd03109">
    <property type="entry name" value="DTBS"/>
    <property type="match status" value="1"/>
</dbReference>
<keyword evidence="8 12" id="KW-0963">Cytoplasm</keyword>
<comment type="caution">
    <text evidence="15">The sequence shown here is derived from an EMBL/GenBank/DDBJ whole genome shotgun (WGS) entry which is preliminary data.</text>
</comment>
<evidence type="ECO:0000256" key="9">
    <source>
        <dbReference type="ARBA" id="ARBA00022679"/>
    </source>
</evidence>
<evidence type="ECO:0000256" key="12">
    <source>
        <dbReference type="PIRNR" id="PIRNR006107"/>
    </source>
</evidence>
<dbReference type="InterPro" id="IPR002505">
    <property type="entry name" value="PTA_PTB"/>
</dbReference>
<evidence type="ECO:0000256" key="8">
    <source>
        <dbReference type="ARBA" id="ARBA00022490"/>
    </source>
</evidence>
<dbReference type="EMBL" id="RKKB01000001">
    <property type="protein sequence ID" value="RPA34643.1"/>
    <property type="molecule type" value="Genomic_DNA"/>
</dbReference>
<evidence type="ECO:0000256" key="2">
    <source>
        <dbReference type="ARBA" id="ARBA00004989"/>
    </source>
</evidence>
<dbReference type="InterPro" id="IPR016475">
    <property type="entry name" value="P-Actrans_bac"/>
</dbReference>
<organism evidence="15 16">
    <name type="scientific">Shewanella psychromarinicola</name>
    <dbReference type="NCBI Taxonomy" id="2487742"/>
    <lineage>
        <taxon>Bacteria</taxon>
        <taxon>Pseudomonadati</taxon>
        <taxon>Pseudomonadota</taxon>
        <taxon>Gammaproteobacteria</taxon>
        <taxon>Alteromonadales</taxon>
        <taxon>Shewanellaceae</taxon>
        <taxon>Shewanella</taxon>
    </lineage>
</organism>
<name>A0A3N4E984_9GAMM</name>
<dbReference type="Gene3D" id="3.40.50.10950">
    <property type="match status" value="1"/>
</dbReference>
<dbReference type="Gene3D" id="3.40.50.10750">
    <property type="entry name" value="Isocitrate/Isopropylmalate dehydrogenase-like"/>
    <property type="match status" value="1"/>
</dbReference>
<accession>A0A3N4E984</accession>
<dbReference type="SUPFAM" id="SSF52540">
    <property type="entry name" value="P-loop containing nucleoside triphosphate hydrolases"/>
    <property type="match status" value="1"/>
</dbReference>
<dbReference type="Proteomes" id="UP000278855">
    <property type="component" value="Unassembled WGS sequence"/>
</dbReference>